<dbReference type="AlphaFoldDB" id="A0A9W5WWH6"/>
<dbReference type="EMBL" id="BLIY01000069">
    <property type="protein sequence ID" value="GFE56111.1"/>
    <property type="molecule type" value="Genomic_DNA"/>
</dbReference>
<keyword evidence="2" id="KW-1185">Reference proteome</keyword>
<name>A0A9W5WWH6_BABOV</name>
<accession>A0A9W5WWH6</accession>
<reference evidence="1" key="1">
    <citation type="submission" date="2019-12" db="EMBL/GenBank/DDBJ databases">
        <title>Genome sequence of Babesia ovis.</title>
        <authorList>
            <person name="Yamagishi J."/>
            <person name="Sevinc F."/>
            <person name="Xuan X."/>
        </authorList>
    </citation>
    <scope>NUCLEOTIDE SEQUENCE</scope>
    <source>
        <strain evidence="1">Selcuk</strain>
    </source>
</reference>
<evidence type="ECO:0000313" key="1">
    <source>
        <dbReference type="EMBL" id="GFE56111.1"/>
    </source>
</evidence>
<dbReference type="Proteomes" id="UP001057455">
    <property type="component" value="Unassembled WGS sequence"/>
</dbReference>
<comment type="caution">
    <text evidence="1">The sequence shown here is derived from an EMBL/GenBank/DDBJ whole genome shotgun (WGS) entry which is preliminary data.</text>
</comment>
<evidence type="ECO:0000313" key="2">
    <source>
        <dbReference type="Proteomes" id="UP001057455"/>
    </source>
</evidence>
<gene>
    <name evidence="1" type="ORF">BaOVIS_034760</name>
</gene>
<organism evidence="1 2">
    <name type="scientific">Babesia ovis</name>
    <dbReference type="NCBI Taxonomy" id="5869"/>
    <lineage>
        <taxon>Eukaryota</taxon>
        <taxon>Sar</taxon>
        <taxon>Alveolata</taxon>
        <taxon>Apicomplexa</taxon>
        <taxon>Aconoidasida</taxon>
        <taxon>Piroplasmida</taxon>
        <taxon>Babesiidae</taxon>
        <taxon>Babesia</taxon>
    </lineage>
</organism>
<dbReference type="OrthoDB" id="361979at2759"/>
<protein>
    <submittedName>
        <fullName evidence="1">Molecular chaperone protein, putative</fullName>
    </submittedName>
</protein>
<proteinExistence type="predicted"/>
<sequence length="318" mass="36176">MPTGTLASTILRKKGPLQTEEETKRFFDTIGVSSDASLPEISEAYEHAVHTLPSDMHKVLEESFDEFLRKQFVQAFEHMESFMERGQRGWEEYWDPTKDAFGNPVNMTSEAAELKDQIIADRMPPELDVTKFREYWKKNNTRFSTMLQEINMPSRLRLTSNFGGRLARASIFMLPVMLLGLFPQYSSLSLGIQGLLASGFIFKGDREIILKREQESSTSIATAEPIARSTSSRTLVTSLVLCVHSLIGIGAAKLFGYYTSILEYLPEQLLRVASINLQFFIAALLWDTSDITQSTYVKQEEKRMSKLTKYLPKDIPEI</sequence>